<reference evidence="2" key="1">
    <citation type="submission" date="2022-08" db="UniProtKB">
        <authorList>
            <consortium name="EnsemblMetazoa"/>
        </authorList>
    </citation>
    <scope>IDENTIFICATION</scope>
</reference>
<keyword evidence="1" id="KW-0472">Membrane</keyword>
<evidence type="ECO:0000256" key="1">
    <source>
        <dbReference type="SAM" id="Phobius"/>
    </source>
</evidence>
<organism evidence="2">
    <name type="scientific">Anopheles coluzzii</name>
    <name type="common">African malaria mosquito</name>
    <dbReference type="NCBI Taxonomy" id="1518534"/>
    <lineage>
        <taxon>Eukaryota</taxon>
        <taxon>Metazoa</taxon>
        <taxon>Ecdysozoa</taxon>
        <taxon>Arthropoda</taxon>
        <taxon>Hexapoda</taxon>
        <taxon>Insecta</taxon>
        <taxon>Pterygota</taxon>
        <taxon>Neoptera</taxon>
        <taxon>Endopterygota</taxon>
        <taxon>Diptera</taxon>
        <taxon>Nematocera</taxon>
        <taxon>Culicoidea</taxon>
        <taxon>Culicidae</taxon>
        <taxon>Anophelinae</taxon>
        <taxon>Anopheles</taxon>
    </lineage>
</organism>
<evidence type="ECO:0000313" key="2">
    <source>
        <dbReference type="EnsemblMetazoa" id="ACOM040528-PA.1"/>
    </source>
</evidence>
<keyword evidence="1" id="KW-0812">Transmembrane</keyword>
<dbReference type="Proteomes" id="UP000075882">
    <property type="component" value="Unassembled WGS sequence"/>
</dbReference>
<dbReference type="AlphaFoldDB" id="A0A8W7Q1D8"/>
<sequence>MQKQLIVVVAAAAAVPTGGTTAVLQLLSSPPPTPFGCAAGSSLAGANISTAVCCWLLASFCLRFISISCFRWASRLAAASAADAFFASTPLLPSVTVVPFAVPPVLYGRFTSLVRVAPAVPLRAGGGGLFGAGTTLSSPLVMVSLHCRTPFCTPFSITLAATTVVGFGSSGTTVAAAVAMALPPSAVDIRPTPLSAAVADDGDTTTSERIFSSTITVVDDVTAAIDVLVVVVVVDMSVELERLCDAVS</sequence>
<name>A0A8W7Q1D8_ANOCL</name>
<dbReference type="EnsemblMetazoa" id="ACOM040528-RA">
    <property type="protein sequence ID" value="ACOM040528-PA.1"/>
    <property type="gene ID" value="ACOM040528"/>
</dbReference>
<protein>
    <submittedName>
        <fullName evidence="2">Uncharacterized protein</fullName>
    </submittedName>
</protein>
<proteinExistence type="predicted"/>
<feature type="transmembrane region" description="Helical" evidence="1">
    <location>
        <begin position="45"/>
        <end position="65"/>
    </location>
</feature>
<accession>A0A8W7Q1D8</accession>
<keyword evidence="1" id="KW-1133">Transmembrane helix</keyword>